<dbReference type="GO" id="GO:0000785">
    <property type="term" value="C:chromatin"/>
    <property type="evidence" value="ECO:0007669"/>
    <property type="project" value="InterPro"/>
</dbReference>
<evidence type="ECO:0000256" key="3">
    <source>
        <dbReference type="ARBA" id="ARBA00023125"/>
    </source>
</evidence>
<comment type="function">
    <text evidence="5">Binds to the inner side of the nucleosomal DNA thus altering the interaction between the DNA and the histone octamer. May be involved in the process which maintains transcribable genes in a unique chromatin conformation.</text>
</comment>
<dbReference type="Pfam" id="PF01101">
    <property type="entry name" value="HMG14_17"/>
    <property type="match status" value="1"/>
</dbReference>
<name>L9LB14_TUPCH</name>
<dbReference type="GO" id="GO:0031492">
    <property type="term" value="F:nucleosomal DNA binding"/>
    <property type="evidence" value="ECO:0007669"/>
    <property type="project" value="InterPro"/>
</dbReference>
<feature type="compositionally biased region" description="Polar residues" evidence="8">
    <location>
        <begin position="81"/>
        <end position="90"/>
    </location>
</feature>
<dbReference type="GO" id="GO:0005634">
    <property type="term" value="C:nucleus"/>
    <property type="evidence" value="ECO:0007669"/>
    <property type="project" value="UniProtKB-SubCell"/>
</dbReference>
<gene>
    <name evidence="9" type="ORF">TREES_T100019134</name>
</gene>
<accession>L9LB14</accession>
<reference evidence="10" key="1">
    <citation type="submission" date="2012-07" db="EMBL/GenBank/DDBJ databases">
        <title>Genome of the Chinese tree shrew, a rising model animal genetically related to primates.</title>
        <authorList>
            <person name="Zhang G."/>
            <person name="Fan Y."/>
            <person name="Yao Y."/>
            <person name="Huang Z."/>
        </authorList>
    </citation>
    <scope>NUCLEOTIDE SEQUENCE [LARGE SCALE GENOMIC DNA]</scope>
</reference>
<dbReference type="SMART" id="SM00527">
    <property type="entry name" value="HMG17"/>
    <property type="match status" value="1"/>
</dbReference>
<keyword evidence="3" id="KW-0238">DNA-binding</keyword>
<comment type="subcellular location">
    <subcellularLocation>
        <location evidence="1">Nucleus</location>
    </subcellularLocation>
</comment>
<evidence type="ECO:0000256" key="2">
    <source>
        <dbReference type="ARBA" id="ARBA00007696"/>
    </source>
</evidence>
<evidence type="ECO:0000256" key="1">
    <source>
        <dbReference type="ARBA" id="ARBA00004123"/>
    </source>
</evidence>
<reference evidence="10" key="2">
    <citation type="journal article" date="2013" name="Nat. Commun.">
        <title>Genome of the Chinese tree shrew.</title>
        <authorList>
            <person name="Fan Y."/>
            <person name="Huang Z.Y."/>
            <person name="Cao C.C."/>
            <person name="Chen C.S."/>
            <person name="Chen Y.X."/>
            <person name="Fan D.D."/>
            <person name="He J."/>
            <person name="Hou H.L."/>
            <person name="Hu L."/>
            <person name="Hu X.T."/>
            <person name="Jiang X.T."/>
            <person name="Lai R."/>
            <person name="Lang Y.S."/>
            <person name="Liang B."/>
            <person name="Liao S.G."/>
            <person name="Mu D."/>
            <person name="Ma Y.Y."/>
            <person name="Niu Y.Y."/>
            <person name="Sun X.Q."/>
            <person name="Xia J.Q."/>
            <person name="Xiao J."/>
            <person name="Xiong Z.Q."/>
            <person name="Xu L."/>
            <person name="Yang L."/>
            <person name="Zhang Y."/>
            <person name="Zhao W."/>
            <person name="Zhao X.D."/>
            <person name="Zheng Y.T."/>
            <person name="Zhou J.M."/>
            <person name="Zhu Y.B."/>
            <person name="Zhang G.J."/>
            <person name="Wang J."/>
            <person name="Yao Y.G."/>
        </authorList>
    </citation>
    <scope>NUCLEOTIDE SEQUENCE [LARGE SCALE GENOMIC DNA]</scope>
</reference>
<dbReference type="EMBL" id="KB320428">
    <property type="protein sequence ID" value="ELW72280.1"/>
    <property type="molecule type" value="Genomic_DNA"/>
</dbReference>
<dbReference type="GO" id="GO:0006325">
    <property type="term" value="P:chromatin organization"/>
    <property type="evidence" value="ECO:0007669"/>
    <property type="project" value="TreeGrafter"/>
</dbReference>
<evidence type="ECO:0000313" key="10">
    <source>
        <dbReference type="Proteomes" id="UP000011518"/>
    </source>
</evidence>
<dbReference type="PRINTS" id="PR00925">
    <property type="entry name" value="NONHISHMG17"/>
</dbReference>
<evidence type="ECO:0000256" key="6">
    <source>
        <dbReference type="ARBA" id="ARBA00040304"/>
    </source>
</evidence>
<organism evidence="9 10">
    <name type="scientific">Tupaia chinensis</name>
    <name type="common">Chinese tree shrew</name>
    <name type="synonym">Tupaia belangeri chinensis</name>
    <dbReference type="NCBI Taxonomy" id="246437"/>
    <lineage>
        <taxon>Eukaryota</taxon>
        <taxon>Metazoa</taxon>
        <taxon>Chordata</taxon>
        <taxon>Craniata</taxon>
        <taxon>Vertebrata</taxon>
        <taxon>Euteleostomi</taxon>
        <taxon>Mammalia</taxon>
        <taxon>Eutheria</taxon>
        <taxon>Euarchontoglires</taxon>
        <taxon>Scandentia</taxon>
        <taxon>Tupaiidae</taxon>
        <taxon>Tupaia</taxon>
    </lineage>
</organism>
<dbReference type="InterPro" id="IPR000079">
    <property type="entry name" value="HMGN_fam"/>
</dbReference>
<dbReference type="AlphaFoldDB" id="L9LB14"/>
<feature type="compositionally biased region" description="Basic and acidic residues" evidence="8">
    <location>
        <begin position="55"/>
        <end position="77"/>
    </location>
</feature>
<keyword evidence="4" id="KW-0539">Nucleus</keyword>
<dbReference type="STRING" id="246437.L9LB14"/>
<dbReference type="Proteomes" id="UP000011518">
    <property type="component" value="Unassembled WGS sequence"/>
</dbReference>
<feature type="region of interest" description="Disordered" evidence="8">
    <location>
        <begin position="1"/>
        <end position="97"/>
    </location>
</feature>
<sequence length="97" mass="10568">MSHYHHHQTQRKGEGDAKGDKAKAKEKLQRRSERLSVKPAPPKSESRPKNATVMKGEKVSKGKKGKADAGNDGKNPEENGNAKTYQTQETEGAGDAK</sequence>
<comment type="similarity">
    <text evidence="2">Belongs to the HMGN family.</text>
</comment>
<dbReference type="InParanoid" id="L9LB14"/>
<evidence type="ECO:0000256" key="5">
    <source>
        <dbReference type="ARBA" id="ARBA00037490"/>
    </source>
</evidence>
<dbReference type="PANTHER" id="PTHR23087:SF13">
    <property type="entry name" value="NON-HISTONE CHROMOSOMAL PROTEIN HMG-17"/>
    <property type="match status" value="1"/>
</dbReference>
<dbReference type="PANTHER" id="PTHR23087">
    <property type="entry name" value="NONHISTONE CHROMOSOMAL PROTEIN HMG"/>
    <property type="match status" value="1"/>
</dbReference>
<feature type="compositionally biased region" description="Basic residues" evidence="8">
    <location>
        <begin position="1"/>
        <end position="10"/>
    </location>
</feature>
<evidence type="ECO:0000256" key="7">
    <source>
        <dbReference type="ARBA" id="ARBA00042290"/>
    </source>
</evidence>
<feature type="compositionally biased region" description="Basic and acidic residues" evidence="8">
    <location>
        <begin position="11"/>
        <end position="36"/>
    </location>
</feature>
<evidence type="ECO:0000256" key="4">
    <source>
        <dbReference type="ARBA" id="ARBA00023242"/>
    </source>
</evidence>
<evidence type="ECO:0000313" key="9">
    <source>
        <dbReference type="EMBL" id="ELW72280.1"/>
    </source>
</evidence>
<proteinExistence type="inferred from homology"/>
<protein>
    <recommendedName>
        <fullName evidence="6">Non-histone chromosomal protein HMG-17</fullName>
    </recommendedName>
    <alternativeName>
        <fullName evidence="7">High mobility group nucleosome-binding domain-containing protein 2</fullName>
    </alternativeName>
</protein>
<keyword evidence="10" id="KW-1185">Reference proteome</keyword>
<evidence type="ECO:0000256" key="8">
    <source>
        <dbReference type="SAM" id="MobiDB-lite"/>
    </source>
</evidence>